<dbReference type="Gene3D" id="3.40.50.1000">
    <property type="entry name" value="HAD superfamily/HAD-like"/>
    <property type="match status" value="1"/>
</dbReference>
<evidence type="ECO:0000313" key="2">
    <source>
        <dbReference type="Proteomes" id="UP000664800"/>
    </source>
</evidence>
<organism evidence="1 2">
    <name type="scientific">Thiomonas arsenitoxydans (strain DSM 22701 / CIP 110005 / 3As)</name>
    <dbReference type="NCBI Taxonomy" id="426114"/>
    <lineage>
        <taxon>Bacteria</taxon>
        <taxon>Pseudomonadati</taxon>
        <taxon>Pseudomonadota</taxon>
        <taxon>Betaproteobacteria</taxon>
        <taxon>Burkholderiales</taxon>
        <taxon>Thiomonas</taxon>
    </lineage>
</organism>
<comment type="caution">
    <text evidence="1">The sequence shown here is derived from an EMBL/GenBank/DDBJ whole genome shotgun (WGS) entry which is preliminary data.</text>
</comment>
<evidence type="ECO:0000313" key="1">
    <source>
        <dbReference type="EMBL" id="MBN8744501.1"/>
    </source>
</evidence>
<protein>
    <recommendedName>
        <fullName evidence="3">ATPase P</fullName>
    </recommendedName>
</protein>
<reference evidence="1" key="1">
    <citation type="submission" date="2021-02" db="EMBL/GenBank/DDBJ databases">
        <title>Thiocyanate and organic carbon inputs drive convergent selection for specific autotrophic Afipia and Thiobacillus strains within complex microbiomes.</title>
        <authorList>
            <person name="Huddy R.J."/>
            <person name="Sachdeva R."/>
            <person name="Kadzinga F."/>
            <person name="Kantor R.S."/>
            <person name="Harrison S.T.L."/>
            <person name="Banfield J.F."/>
        </authorList>
    </citation>
    <scope>NUCLEOTIDE SEQUENCE</scope>
    <source>
        <strain evidence="1">SCN18_13_7_16_R3_B_64_19</strain>
    </source>
</reference>
<dbReference type="EMBL" id="JAFKMR010000018">
    <property type="protein sequence ID" value="MBN8744501.1"/>
    <property type="molecule type" value="Genomic_DNA"/>
</dbReference>
<dbReference type="SUPFAM" id="SSF56784">
    <property type="entry name" value="HAD-like"/>
    <property type="match status" value="1"/>
</dbReference>
<name>A0A8I1SXG4_THIA3</name>
<dbReference type="RefSeq" id="WP_276730384.1">
    <property type="nucleotide sequence ID" value="NZ_JAFKMR010000018.1"/>
</dbReference>
<dbReference type="InterPro" id="IPR023214">
    <property type="entry name" value="HAD_sf"/>
</dbReference>
<dbReference type="Proteomes" id="UP000664800">
    <property type="component" value="Unassembled WGS sequence"/>
</dbReference>
<sequence>MTLARAALPGLAVAIPGADTLSLRHLLIDFNGTLACNGALIAGVAERLSALSRILEIEVLTGDTYGTVARTLAGLPVRHAVVLTGADKTARVRTLLAEGGGVAALGNGRNDVDMLRAATLGIAVLGPECTHGLTLAAAQLVAPDIHAALDLFLQPQRLIAALRP</sequence>
<gene>
    <name evidence="1" type="ORF">J0I24_09360</name>
</gene>
<dbReference type="AlphaFoldDB" id="A0A8I1SXG4"/>
<evidence type="ECO:0008006" key="3">
    <source>
        <dbReference type="Google" id="ProtNLM"/>
    </source>
</evidence>
<proteinExistence type="predicted"/>
<accession>A0A8I1SXG4</accession>
<dbReference type="InterPro" id="IPR036412">
    <property type="entry name" value="HAD-like_sf"/>
</dbReference>